<feature type="transmembrane region" description="Helical" evidence="5">
    <location>
        <begin position="179"/>
        <end position="203"/>
    </location>
</feature>
<comment type="similarity">
    <text evidence="1">Belongs to the H-rev107 family.</text>
</comment>
<dbReference type="PANTHER" id="PTHR13943">
    <property type="entry name" value="HRAS-LIKE SUPPRESSOR - RELATED"/>
    <property type="match status" value="1"/>
</dbReference>
<dbReference type="GO" id="GO:0004623">
    <property type="term" value="F:phospholipase A2 activity"/>
    <property type="evidence" value="ECO:0007669"/>
    <property type="project" value="TreeGrafter"/>
</dbReference>
<accession>T1IVQ1</accession>
<dbReference type="OMA" id="NVITANC"/>
<keyword evidence="5" id="KW-0472">Membrane</keyword>
<keyword evidence="3" id="KW-0378">Hydrolase</keyword>
<keyword evidence="4" id="KW-0443">Lipid metabolism</keyword>
<proteinExistence type="inferred from homology"/>
<dbReference type="Gene3D" id="3.90.1720.10">
    <property type="entry name" value="endopeptidase domain like (from Nostoc punctiforme)"/>
    <property type="match status" value="1"/>
</dbReference>
<reference evidence="7" key="2">
    <citation type="submission" date="2015-02" db="UniProtKB">
        <authorList>
            <consortium name="EnsemblMetazoa"/>
        </authorList>
    </citation>
    <scope>IDENTIFICATION</scope>
</reference>
<dbReference type="PhylomeDB" id="T1IVQ1"/>
<organism evidence="7 8">
    <name type="scientific">Strigamia maritima</name>
    <name type="common">European centipede</name>
    <name type="synonym">Geophilus maritimus</name>
    <dbReference type="NCBI Taxonomy" id="126957"/>
    <lineage>
        <taxon>Eukaryota</taxon>
        <taxon>Metazoa</taxon>
        <taxon>Ecdysozoa</taxon>
        <taxon>Arthropoda</taxon>
        <taxon>Myriapoda</taxon>
        <taxon>Chilopoda</taxon>
        <taxon>Pleurostigmophora</taxon>
        <taxon>Geophilomorpha</taxon>
        <taxon>Linotaeniidae</taxon>
        <taxon>Strigamia</taxon>
    </lineage>
</organism>
<dbReference type="GO" id="GO:0005737">
    <property type="term" value="C:cytoplasm"/>
    <property type="evidence" value="ECO:0007669"/>
    <property type="project" value="TreeGrafter"/>
</dbReference>
<dbReference type="EMBL" id="JH431589">
    <property type="status" value="NOT_ANNOTATED_CDS"/>
    <property type="molecule type" value="Genomic_DNA"/>
</dbReference>
<keyword evidence="2" id="KW-0808">Transferase</keyword>
<sequence>MYAAMASMISLRSRWFRLEDMDEIFSLLQEGDLLEFDRGNYSHWAVYVGIQEPCNEACIVHNASSLSLSNGMWGLTFASCHSVSSDSKQKSHKRRRDGSFSGCSKVTVRLEKLIDVLGSDQVRINNTRDRLWSPYDSQVVKQRALNKVSERISNYNALNYNCEHFVNDCRYGRLVSMQMIAVVGIAAASTAIFGSALTAAMAAKIAFMIYRRR</sequence>
<dbReference type="Proteomes" id="UP000014500">
    <property type="component" value="Unassembled WGS sequence"/>
</dbReference>
<dbReference type="HOGENOM" id="CLU_1295823_0_0_1"/>
<dbReference type="eggNOG" id="ENOG502S0JN">
    <property type="taxonomic scope" value="Eukaryota"/>
</dbReference>
<keyword evidence="5" id="KW-0812">Transmembrane</keyword>
<evidence type="ECO:0000256" key="1">
    <source>
        <dbReference type="ARBA" id="ARBA00007824"/>
    </source>
</evidence>
<dbReference type="PROSITE" id="PS51934">
    <property type="entry name" value="LRAT"/>
    <property type="match status" value="1"/>
</dbReference>
<keyword evidence="5" id="KW-1133">Transmembrane helix</keyword>
<dbReference type="AlphaFoldDB" id="T1IVQ1"/>
<dbReference type="InterPro" id="IPR051496">
    <property type="entry name" value="H-rev107_PLA/AT"/>
</dbReference>
<evidence type="ECO:0000256" key="4">
    <source>
        <dbReference type="ARBA" id="ARBA00023098"/>
    </source>
</evidence>
<dbReference type="PANTHER" id="PTHR13943:SF77">
    <property type="entry name" value="LRAT DOMAIN-CONTAINING PROTEIN"/>
    <property type="match status" value="1"/>
</dbReference>
<reference evidence="8" key="1">
    <citation type="submission" date="2011-05" db="EMBL/GenBank/DDBJ databases">
        <authorList>
            <person name="Richards S.R."/>
            <person name="Qu J."/>
            <person name="Jiang H."/>
            <person name="Jhangiani S.N."/>
            <person name="Agravi P."/>
            <person name="Goodspeed R."/>
            <person name="Gross S."/>
            <person name="Mandapat C."/>
            <person name="Jackson L."/>
            <person name="Mathew T."/>
            <person name="Pu L."/>
            <person name="Thornton R."/>
            <person name="Saada N."/>
            <person name="Wilczek-Boney K.B."/>
            <person name="Lee S."/>
            <person name="Kovar C."/>
            <person name="Wu Y."/>
            <person name="Scherer S.E."/>
            <person name="Worley K.C."/>
            <person name="Muzny D.M."/>
            <person name="Gibbs R."/>
        </authorList>
    </citation>
    <scope>NUCLEOTIDE SEQUENCE</scope>
    <source>
        <strain evidence="8">Brora</strain>
    </source>
</reference>
<name>T1IVQ1_STRMM</name>
<dbReference type="InterPro" id="IPR007053">
    <property type="entry name" value="LRAT_dom"/>
</dbReference>
<protein>
    <recommendedName>
        <fullName evidence="6">LRAT domain-containing protein</fullName>
    </recommendedName>
</protein>
<evidence type="ECO:0000256" key="2">
    <source>
        <dbReference type="ARBA" id="ARBA00022679"/>
    </source>
</evidence>
<dbReference type="GO" id="GO:0016410">
    <property type="term" value="F:N-acyltransferase activity"/>
    <property type="evidence" value="ECO:0007669"/>
    <property type="project" value="TreeGrafter"/>
</dbReference>
<dbReference type="GO" id="GO:0008970">
    <property type="term" value="F:phospholipase A1 activity"/>
    <property type="evidence" value="ECO:0007669"/>
    <property type="project" value="TreeGrafter"/>
</dbReference>
<dbReference type="EnsemblMetazoa" id="SMAR005252-RA">
    <property type="protein sequence ID" value="SMAR005252-PA"/>
    <property type="gene ID" value="SMAR005252"/>
</dbReference>
<dbReference type="STRING" id="126957.T1IVQ1"/>
<evidence type="ECO:0000259" key="6">
    <source>
        <dbReference type="PROSITE" id="PS51934"/>
    </source>
</evidence>
<dbReference type="GO" id="GO:0070292">
    <property type="term" value="P:N-acylphosphatidylethanolamine metabolic process"/>
    <property type="evidence" value="ECO:0007669"/>
    <property type="project" value="TreeGrafter"/>
</dbReference>
<evidence type="ECO:0000313" key="7">
    <source>
        <dbReference type="EnsemblMetazoa" id="SMAR005252-PA"/>
    </source>
</evidence>
<keyword evidence="8" id="KW-1185">Reference proteome</keyword>
<dbReference type="Pfam" id="PF04970">
    <property type="entry name" value="LRAT"/>
    <property type="match status" value="1"/>
</dbReference>
<feature type="domain" description="LRAT" evidence="6">
    <location>
        <begin position="33"/>
        <end position="178"/>
    </location>
</feature>
<evidence type="ECO:0000256" key="5">
    <source>
        <dbReference type="SAM" id="Phobius"/>
    </source>
</evidence>
<evidence type="ECO:0000313" key="8">
    <source>
        <dbReference type="Proteomes" id="UP000014500"/>
    </source>
</evidence>
<evidence type="ECO:0000256" key="3">
    <source>
        <dbReference type="ARBA" id="ARBA00022801"/>
    </source>
</evidence>